<sequence length="260" mass="30727">MLLHSCSTYQKEYLKDDSGIMVENMKNNTDSERYNHDNQIYIPGTKYIYNFTYTKGKKEFYMKGVPDTEEWSLIPFKEKSGKINKIYLDVRSGLSPFIEKIPDYNQTVIKYDYLLENGKVWNNEMTGIIENKKNIWIHPPRMGLFQILEMAPFPFINWDNLKKNKPWKWSLTYGSHYANPLWMTWQGNINSKTTYIPNGIKKIQTPLGDLACYEINSTSHSRLGNTQLKFFFNETYGFVRLEYVNIDQSKIILNLEKVDK</sequence>
<evidence type="ECO:0000313" key="1">
    <source>
        <dbReference type="EMBL" id="OPB84958.1"/>
    </source>
</evidence>
<organism evidence="1 2">
    <name type="scientific">Elizabethkingia ursingii</name>
    <dbReference type="NCBI Taxonomy" id="1756150"/>
    <lineage>
        <taxon>Bacteria</taxon>
        <taxon>Pseudomonadati</taxon>
        <taxon>Bacteroidota</taxon>
        <taxon>Flavobacteriia</taxon>
        <taxon>Flavobacteriales</taxon>
        <taxon>Weeksellaceae</taxon>
        <taxon>Elizabethkingia</taxon>
    </lineage>
</organism>
<dbReference type="Proteomes" id="UP000190016">
    <property type="component" value="Unassembled WGS sequence"/>
</dbReference>
<evidence type="ECO:0000313" key="2">
    <source>
        <dbReference type="Proteomes" id="UP000190016"/>
    </source>
</evidence>
<proteinExistence type="predicted"/>
<name>A0ABX3N407_9FLAO</name>
<keyword evidence="2" id="KW-1185">Reference proteome</keyword>
<gene>
    <name evidence="1" type="ORF">BB021_16650</name>
</gene>
<reference evidence="1 2" key="1">
    <citation type="submission" date="2016-07" db="EMBL/GenBank/DDBJ databases">
        <title>Revisiting the Taxonomy of the Elizabethkingia Genus based on Whole-Genome Sequencing, Optical Mapping, and MALDI-TOF.</title>
        <authorList>
            <person name="Nicholson A.C."/>
        </authorList>
    </citation>
    <scope>NUCLEOTIDE SEQUENCE [LARGE SCALE GENOMIC DNA]</scope>
    <source>
        <strain evidence="1 2">C1558</strain>
    </source>
</reference>
<comment type="caution">
    <text evidence="1">The sequence shown here is derived from an EMBL/GenBank/DDBJ whole genome shotgun (WGS) entry which is preliminary data.</text>
</comment>
<accession>A0ABX3N407</accession>
<dbReference type="EMBL" id="MBDS01000019">
    <property type="protein sequence ID" value="OPB84958.1"/>
    <property type="molecule type" value="Genomic_DNA"/>
</dbReference>
<protein>
    <submittedName>
        <fullName evidence="1">Uncharacterized protein</fullName>
    </submittedName>
</protein>